<organism evidence="1 2">
    <name type="scientific">Auriscalpium vulgare</name>
    <dbReference type="NCBI Taxonomy" id="40419"/>
    <lineage>
        <taxon>Eukaryota</taxon>
        <taxon>Fungi</taxon>
        <taxon>Dikarya</taxon>
        <taxon>Basidiomycota</taxon>
        <taxon>Agaricomycotina</taxon>
        <taxon>Agaricomycetes</taxon>
        <taxon>Russulales</taxon>
        <taxon>Auriscalpiaceae</taxon>
        <taxon>Auriscalpium</taxon>
    </lineage>
</organism>
<protein>
    <submittedName>
        <fullName evidence="1">Uncharacterized protein</fullName>
    </submittedName>
</protein>
<accession>A0ACB8S0U1</accession>
<evidence type="ECO:0000313" key="1">
    <source>
        <dbReference type="EMBL" id="KAI0049471.1"/>
    </source>
</evidence>
<sequence>MWELRGVGYGALLSQELQEASRKLKDLRRKAKITPDKTASAASASGIPDNAMDMDEPEQPINISISSHATPEAICASGDTRF</sequence>
<name>A0ACB8S0U1_9AGAM</name>
<dbReference type="Proteomes" id="UP000814033">
    <property type="component" value="Unassembled WGS sequence"/>
</dbReference>
<comment type="caution">
    <text evidence="1">The sequence shown here is derived from an EMBL/GenBank/DDBJ whole genome shotgun (WGS) entry which is preliminary data.</text>
</comment>
<evidence type="ECO:0000313" key="2">
    <source>
        <dbReference type="Proteomes" id="UP000814033"/>
    </source>
</evidence>
<keyword evidence="2" id="KW-1185">Reference proteome</keyword>
<gene>
    <name evidence="1" type="ORF">FA95DRAFT_1604433</name>
</gene>
<proteinExistence type="predicted"/>
<reference evidence="1" key="2">
    <citation type="journal article" date="2022" name="New Phytol.">
        <title>Evolutionary transition to the ectomycorrhizal habit in the genomes of a hyperdiverse lineage of mushroom-forming fungi.</title>
        <authorList>
            <person name="Looney B."/>
            <person name="Miyauchi S."/>
            <person name="Morin E."/>
            <person name="Drula E."/>
            <person name="Courty P.E."/>
            <person name="Kohler A."/>
            <person name="Kuo A."/>
            <person name="LaButti K."/>
            <person name="Pangilinan J."/>
            <person name="Lipzen A."/>
            <person name="Riley R."/>
            <person name="Andreopoulos W."/>
            <person name="He G."/>
            <person name="Johnson J."/>
            <person name="Nolan M."/>
            <person name="Tritt A."/>
            <person name="Barry K.W."/>
            <person name="Grigoriev I.V."/>
            <person name="Nagy L.G."/>
            <person name="Hibbett D."/>
            <person name="Henrissat B."/>
            <person name="Matheny P.B."/>
            <person name="Labbe J."/>
            <person name="Martin F.M."/>
        </authorList>
    </citation>
    <scope>NUCLEOTIDE SEQUENCE</scope>
    <source>
        <strain evidence="1">FP105234-sp</strain>
    </source>
</reference>
<reference evidence="1" key="1">
    <citation type="submission" date="2021-02" db="EMBL/GenBank/DDBJ databases">
        <authorList>
            <consortium name="DOE Joint Genome Institute"/>
            <person name="Ahrendt S."/>
            <person name="Looney B.P."/>
            <person name="Miyauchi S."/>
            <person name="Morin E."/>
            <person name="Drula E."/>
            <person name="Courty P.E."/>
            <person name="Chicoki N."/>
            <person name="Fauchery L."/>
            <person name="Kohler A."/>
            <person name="Kuo A."/>
            <person name="Labutti K."/>
            <person name="Pangilinan J."/>
            <person name="Lipzen A."/>
            <person name="Riley R."/>
            <person name="Andreopoulos W."/>
            <person name="He G."/>
            <person name="Johnson J."/>
            <person name="Barry K.W."/>
            <person name="Grigoriev I.V."/>
            <person name="Nagy L."/>
            <person name="Hibbett D."/>
            <person name="Henrissat B."/>
            <person name="Matheny P.B."/>
            <person name="Labbe J."/>
            <person name="Martin F."/>
        </authorList>
    </citation>
    <scope>NUCLEOTIDE SEQUENCE</scope>
    <source>
        <strain evidence="1">FP105234-sp</strain>
    </source>
</reference>
<dbReference type="EMBL" id="MU275873">
    <property type="protein sequence ID" value="KAI0049471.1"/>
    <property type="molecule type" value="Genomic_DNA"/>
</dbReference>